<evidence type="ECO:0000313" key="1">
    <source>
        <dbReference type="EMBL" id="AHI19946.1"/>
    </source>
</evidence>
<dbReference type="Proteomes" id="UP000019226">
    <property type="component" value="Chromosome"/>
</dbReference>
<dbReference type="EMBL" id="CP004350">
    <property type="protein sequence ID" value="AHI19946.1"/>
    <property type="molecule type" value="Genomic_DNA"/>
</dbReference>
<dbReference type="GeneID" id="82877523"/>
<evidence type="ECO:0000313" key="2">
    <source>
        <dbReference type="Proteomes" id="UP000019226"/>
    </source>
</evidence>
<gene>
    <name evidence="1" type="ORF">CCASEI_06875</name>
</gene>
<organism evidence="1 2">
    <name type="scientific">Corynebacterium casei LMG S-19264</name>
    <dbReference type="NCBI Taxonomy" id="1285583"/>
    <lineage>
        <taxon>Bacteria</taxon>
        <taxon>Bacillati</taxon>
        <taxon>Actinomycetota</taxon>
        <taxon>Actinomycetes</taxon>
        <taxon>Mycobacteriales</taxon>
        <taxon>Corynebacteriaceae</taxon>
        <taxon>Corynebacterium</taxon>
    </lineage>
</organism>
<dbReference type="Gene3D" id="3.90.1200.10">
    <property type="match status" value="1"/>
</dbReference>
<keyword evidence="2" id="KW-1185">Reference proteome</keyword>
<proteinExistence type="predicted"/>
<name>A0ABN4CCS8_9CORY</name>
<evidence type="ECO:0008006" key="3">
    <source>
        <dbReference type="Google" id="ProtNLM"/>
    </source>
</evidence>
<accession>A0ABN4CCS8</accession>
<reference evidence="2" key="1">
    <citation type="submission" date="2013-02" db="EMBL/GenBank/DDBJ databases">
        <title>The complete genome sequence of Corynebacterium casei LMG S-19264 (=DSM 44701).</title>
        <authorList>
            <person name="Ruckert C."/>
            <person name="Albersmeier A."/>
            <person name="Kalinowski J."/>
        </authorList>
    </citation>
    <scope>NUCLEOTIDE SEQUENCE [LARGE SCALE GENOMIC DNA]</scope>
    <source>
        <strain evidence="2">LMG S-19264</strain>
    </source>
</reference>
<dbReference type="SUPFAM" id="SSF56112">
    <property type="entry name" value="Protein kinase-like (PK-like)"/>
    <property type="match status" value="1"/>
</dbReference>
<dbReference type="InterPro" id="IPR011009">
    <property type="entry name" value="Kinase-like_dom_sf"/>
</dbReference>
<dbReference type="RefSeq" id="WP_006823619.1">
    <property type="nucleotide sequence ID" value="NZ_CP004350.1"/>
</dbReference>
<protein>
    <recommendedName>
        <fullName evidence="3">Phosphotransferase</fullName>
    </recommendedName>
</protein>
<sequence>MNLEQQQVVDIAQDLLSRRFGGQQKLSEVERLSGSGHAIVLRARVSSSPFLQQRTVVLKHNPPTGQAIDDVAFISEVVAYQFTTSLSEDTRPGPVLLAHDIEQRILVLTDLGDSNTLSDTLAQASDDERMQIIRALGTELGQMHADTAGREPDFEALLNRVVRNHPDKVNYQLRADALHNSIYLGIEILERAGLMPPEAVTHYAYASAATLLSGNERAFTPFDLSPDNIIVSHRISFLDYEWAGFRNVGFDVACVIAGFPQFLFARPISNEEADVFVHAWAREVTDTWPRFGESEELNRLIVRSLIGWALSSVATMYTGGVEELASFASEKREIDKQTANSLLRPSGLEPFSDDEMLVRRDLFETFEALHRFAVRRGRGSYTEEYQVIADFGLQVADRLRENRLGSNHQI</sequence>